<evidence type="ECO:0000313" key="4">
    <source>
        <dbReference type="Proteomes" id="UP000276991"/>
    </source>
</evidence>
<proteinExistence type="predicted"/>
<keyword evidence="2" id="KW-1133">Transmembrane helix</keyword>
<gene>
    <name evidence="3" type="ORF">NAV_LOCUS6417</name>
</gene>
<reference evidence="3 4" key="1">
    <citation type="submission" date="2018-08" db="EMBL/GenBank/DDBJ databases">
        <authorList>
            <person name="Laetsch R D."/>
            <person name="Stevens L."/>
            <person name="Kumar S."/>
            <person name="Blaxter L. M."/>
        </authorList>
    </citation>
    <scope>NUCLEOTIDE SEQUENCE [LARGE SCALE GENOMIC DNA]</scope>
</reference>
<keyword evidence="2" id="KW-0812">Transmembrane</keyword>
<feature type="compositionally biased region" description="Acidic residues" evidence="1">
    <location>
        <begin position="217"/>
        <end position="290"/>
    </location>
</feature>
<feature type="compositionally biased region" description="Basic and acidic residues" evidence="1">
    <location>
        <begin position="189"/>
        <end position="216"/>
    </location>
</feature>
<evidence type="ECO:0000313" key="3">
    <source>
        <dbReference type="EMBL" id="VBB31626.1"/>
    </source>
</evidence>
<evidence type="ECO:0000256" key="2">
    <source>
        <dbReference type="SAM" id="Phobius"/>
    </source>
</evidence>
<accession>A0A498SIJ0</accession>
<dbReference type="OrthoDB" id="5868977at2759"/>
<sequence length="290" mass="31340">MDCYVGGGGGGGGGGEMMMMAMVAVIAMMMMTDDRMKEKGVSVMVMVMVMMIMMTMTMLTFAFLPLLAKKTCIDTIDRTYADQPARILFLDLEECMKVLRSLELCDAMQCDAMRPVSTNETRAAYGVRSRDHLYRLRAAAAAAHFCDICPFDERVAEKRKLEEKDTENGVAAKGAKIENGIVAATGDAQVRDLRPDKNTPLKENKEKTTNENHDGEHEEDGEEAADGEEGIEESSGGEDDESLGDEEDGGSEDDEASIGSEESDGQGDGEGGDFGDDDDVEGEEGGESEE</sequence>
<dbReference type="EMBL" id="UPTC01001313">
    <property type="protein sequence ID" value="VBB31626.1"/>
    <property type="molecule type" value="Genomic_DNA"/>
</dbReference>
<dbReference type="AlphaFoldDB" id="A0A498SIJ0"/>
<feature type="transmembrane region" description="Helical" evidence="2">
    <location>
        <begin position="12"/>
        <end position="31"/>
    </location>
</feature>
<name>A0A498SIJ0_ACAVI</name>
<keyword evidence="2" id="KW-0472">Membrane</keyword>
<organism evidence="3 4">
    <name type="scientific">Acanthocheilonema viteae</name>
    <name type="common">Filarial nematode worm</name>
    <name type="synonym">Dipetalonema viteae</name>
    <dbReference type="NCBI Taxonomy" id="6277"/>
    <lineage>
        <taxon>Eukaryota</taxon>
        <taxon>Metazoa</taxon>
        <taxon>Ecdysozoa</taxon>
        <taxon>Nematoda</taxon>
        <taxon>Chromadorea</taxon>
        <taxon>Rhabditida</taxon>
        <taxon>Spirurina</taxon>
        <taxon>Spiruromorpha</taxon>
        <taxon>Filarioidea</taxon>
        <taxon>Onchocercidae</taxon>
        <taxon>Acanthocheilonema</taxon>
    </lineage>
</organism>
<feature type="transmembrane region" description="Helical" evidence="2">
    <location>
        <begin position="43"/>
        <end position="68"/>
    </location>
</feature>
<feature type="region of interest" description="Disordered" evidence="1">
    <location>
        <begin position="186"/>
        <end position="290"/>
    </location>
</feature>
<dbReference type="Proteomes" id="UP000276991">
    <property type="component" value="Unassembled WGS sequence"/>
</dbReference>
<keyword evidence="4" id="KW-1185">Reference proteome</keyword>
<evidence type="ECO:0000256" key="1">
    <source>
        <dbReference type="SAM" id="MobiDB-lite"/>
    </source>
</evidence>
<protein>
    <submittedName>
        <fullName evidence="3">Uncharacterized protein</fullName>
    </submittedName>
</protein>